<dbReference type="RefSeq" id="WP_379046774.1">
    <property type="nucleotide sequence ID" value="NZ_JBHULZ010000041.1"/>
</dbReference>
<evidence type="ECO:0000256" key="1">
    <source>
        <dbReference type="SAM" id="SignalP"/>
    </source>
</evidence>
<evidence type="ECO:0008006" key="4">
    <source>
        <dbReference type="Google" id="ProtNLM"/>
    </source>
</evidence>
<evidence type="ECO:0000313" key="2">
    <source>
        <dbReference type="EMBL" id="MFD2697974.1"/>
    </source>
</evidence>
<evidence type="ECO:0000313" key="3">
    <source>
        <dbReference type="Proteomes" id="UP001597357"/>
    </source>
</evidence>
<feature type="signal peptide" evidence="1">
    <location>
        <begin position="1"/>
        <end position="22"/>
    </location>
</feature>
<feature type="chain" id="PRO_5045851834" description="Lipid/polyisoprenoid-binding YceI-like domain-containing protein" evidence="1">
    <location>
        <begin position="23"/>
        <end position="199"/>
    </location>
</feature>
<dbReference type="Proteomes" id="UP001597357">
    <property type="component" value="Unassembled WGS sequence"/>
</dbReference>
<comment type="caution">
    <text evidence="2">The sequence shown here is derived from an EMBL/GenBank/DDBJ whole genome shotgun (WGS) entry which is preliminary data.</text>
</comment>
<keyword evidence="3" id="KW-1185">Reference proteome</keyword>
<sequence length="199" mass="21513">MQLNYQPIKLSFLLLASLMLIACSSDDDSASPTGENNDQSSYILNIENKGEFSNTFITDTEGSSWNNMAAVYVNSDGIEGLSISLSDEDKNLYLTGFIKMNNGKAMPLTDYDSEENNPENSSALAITFTGFTGEGYISRSGTVTVKNLKTYFATEEGGLASLDLILDGIFDNSATEINESIKITGTLKFRIGAGAYLPQ</sequence>
<keyword evidence="1" id="KW-0732">Signal</keyword>
<organism evidence="2 3">
    <name type="scientific">Mesonia sediminis</name>
    <dbReference type="NCBI Taxonomy" id="1703946"/>
    <lineage>
        <taxon>Bacteria</taxon>
        <taxon>Pseudomonadati</taxon>
        <taxon>Bacteroidota</taxon>
        <taxon>Flavobacteriia</taxon>
        <taxon>Flavobacteriales</taxon>
        <taxon>Flavobacteriaceae</taxon>
        <taxon>Mesonia</taxon>
    </lineage>
</organism>
<proteinExistence type="predicted"/>
<protein>
    <recommendedName>
        <fullName evidence="4">Lipid/polyisoprenoid-binding YceI-like domain-containing protein</fullName>
    </recommendedName>
</protein>
<gene>
    <name evidence="2" type="ORF">ACFSQ0_08225</name>
</gene>
<reference evidence="3" key="1">
    <citation type="journal article" date="2019" name="Int. J. Syst. Evol. Microbiol.">
        <title>The Global Catalogue of Microorganisms (GCM) 10K type strain sequencing project: providing services to taxonomists for standard genome sequencing and annotation.</title>
        <authorList>
            <consortium name="The Broad Institute Genomics Platform"/>
            <consortium name="The Broad Institute Genome Sequencing Center for Infectious Disease"/>
            <person name="Wu L."/>
            <person name="Ma J."/>
        </authorList>
    </citation>
    <scope>NUCLEOTIDE SEQUENCE [LARGE SCALE GENOMIC DNA]</scope>
    <source>
        <strain evidence="3">KCTC 42255</strain>
    </source>
</reference>
<dbReference type="EMBL" id="JBHULZ010000041">
    <property type="protein sequence ID" value="MFD2697974.1"/>
    <property type="molecule type" value="Genomic_DNA"/>
</dbReference>
<accession>A0ABW5SE98</accession>
<name>A0ABW5SE98_9FLAO</name>